<feature type="compositionally biased region" description="Basic residues" evidence="1">
    <location>
        <begin position="1"/>
        <end position="11"/>
    </location>
</feature>
<dbReference type="PANTHER" id="PTHR44259">
    <property type="entry name" value="OS07G0183000 PROTEIN-RELATED"/>
    <property type="match status" value="1"/>
</dbReference>
<protein>
    <recommendedName>
        <fullName evidence="6">F-box domain-containing protein</fullName>
    </recommendedName>
</protein>
<dbReference type="InterPro" id="IPR036047">
    <property type="entry name" value="F-box-like_dom_sf"/>
</dbReference>
<proteinExistence type="predicted"/>
<evidence type="ECO:0000313" key="4">
    <source>
        <dbReference type="EMBL" id="KAF9592261.1"/>
    </source>
</evidence>
<keyword evidence="5" id="KW-1185">Reference proteome</keyword>
<comment type="caution">
    <text evidence="4">The sequence shown here is derived from an EMBL/GenBank/DDBJ whole genome shotgun (WGS) entry which is preliminary data.</text>
</comment>
<feature type="domain" description="KIB1-4 beta-propeller" evidence="3">
    <location>
        <begin position="119"/>
        <end position="267"/>
    </location>
</feature>
<evidence type="ECO:0000259" key="3">
    <source>
        <dbReference type="Pfam" id="PF03478"/>
    </source>
</evidence>
<dbReference type="AlphaFoldDB" id="A0A835H2Y1"/>
<dbReference type="InterPro" id="IPR050942">
    <property type="entry name" value="F-box_BR-signaling"/>
</dbReference>
<evidence type="ECO:0008006" key="6">
    <source>
        <dbReference type="Google" id="ProtNLM"/>
    </source>
</evidence>
<gene>
    <name evidence="4" type="ORF">IFM89_013202</name>
</gene>
<reference evidence="4 5" key="1">
    <citation type="submission" date="2020-10" db="EMBL/GenBank/DDBJ databases">
        <title>The Coptis chinensis genome and diversification of protoberbering-type alkaloids.</title>
        <authorList>
            <person name="Wang B."/>
            <person name="Shu S."/>
            <person name="Song C."/>
            <person name="Liu Y."/>
        </authorList>
    </citation>
    <scope>NUCLEOTIDE SEQUENCE [LARGE SCALE GENOMIC DNA]</scope>
    <source>
        <strain evidence="4">HL-2020</strain>
        <tissue evidence="4">Leaf</tissue>
    </source>
</reference>
<sequence length="326" mass="37372">MKNRVAKKYKSGRSNTKQQVTERPLPDLPLDIMENIMRRLYYADHVCALAVCKGWRSMYGVPPLQQLPWLMAFKEDSWTSCQLFDPVYKKTHNIYIDDSNKGLLKGKRLKDIDVHVVKMDKTWNTRTFKCGTRLWHAFRNAIYLEAIFYCSSHIGILGTYNVTHQTWSVFPAALPVAHYCSGPYYDIYMVESNGEILKIYTKDEEDGPVWGAPQISIFILCRLNMTWKRMENFDDRVLFVGGCGASLSAAVAGRKSQGKLANRVYTCSGSRTKYFLMQKAVFRDKIAKRSHPCTKFYGSLSTENCKKIWIQHPETGSPPGKDASEL</sequence>
<dbReference type="EMBL" id="JADFTS010000008">
    <property type="protein sequence ID" value="KAF9592261.1"/>
    <property type="molecule type" value="Genomic_DNA"/>
</dbReference>
<feature type="region of interest" description="Disordered" evidence="1">
    <location>
        <begin position="1"/>
        <end position="21"/>
    </location>
</feature>
<dbReference type="Pfam" id="PF03478">
    <property type="entry name" value="Beta-prop_KIB1-4"/>
    <property type="match status" value="1"/>
</dbReference>
<dbReference type="InterPro" id="IPR001810">
    <property type="entry name" value="F-box_dom"/>
</dbReference>
<dbReference type="OrthoDB" id="1863935at2759"/>
<feature type="compositionally biased region" description="Polar residues" evidence="1">
    <location>
        <begin position="12"/>
        <end position="21"/>
    </location>
</feature>
<name>A0A835H2Y1_9MAGN</name>
<accession>A0A835H2Y1</accession>
<organism evidence="4 5">
    <name type="scientific">Coptis chinensis</name>
    <dbReference type="NCBI Taxonomy" id="261450"/>
    <lineage>
        <taxon>Eukaryota</taxon>
        <taxon>Viridiplantae</taxon>
        <taxon>Streptophyta</taxon>
        <taxon>Embryophyta</taxon>
        <taxon>Tracheophyta</taxon>
        <taxon>Spermatophyta</taxon>
        <taxon>Magnoliopsida</taxon>
        <taxon>Ranunculales</taxon>
        <taxon>Ranunculaceae</taxon>
        <taxon>Coptidoideae</taxon>
        <taxon>Coptis</taxon>
    </lineage>
</organism>
<dbReference type="Proteomes" id="UP000631114">
    <property type="component" value="Unassembled WGS sequence"/>
</dbReference>
<dbReference type="InterPro" id="IPR005174">
    <property type="entry name" value="KIB1-4_b-propeller"/>
</dbReference>
<feature type="domain" description="F-box" evidence="2">
    <location>
        <begin position="25"/>
        <end position="57"/>
    </location>
</feature>
<dbReference type="CDD" id="cd09917">
    <property type="entry name" value="F-box_SF"/>
    <property type="match status" value="1"/>
</dbReference>
<evidence type="ECO:0000259" key="2">
    <source>
        <dbReference type="Pfam" id="PF00646"/>
    </source>
</evidence>
<evidence type="ECO:0000256" key="1">
    <source>
        <dbReference type="SAM" id="MobiDB-lite"/>
    </source>
</evidence>
<dbReference type="SUPFAM" id="SSF81383">
    <property type="entry name" value="F-box domain"/>
    <property type="match status" value="1"/>
</dbReference>
<evidence type="ECO:0000313" key="5">
    <source>
        <dbReference type="Proteomes" id="UP000631114"/>
    </source>
</evidence>
<dbReference type="Pfam" id="PF00646">
    <property type="entry name" value="F-box"/>
    <property type="match status" value="1"/>
</dbReference>